<dbReference type="RefSeq" id="WP_211853819.1">
    <property type="nucleotide sequence ID" value="NZ_JAAGBB010000020.1"/>
</dbReference>
<name>A0ABS5F0S7_9PROT</name>
<comment type="caution">
    <text evidence="1">The sequence shown here is derived from an EMBL/GenBank/DDBJ whole genome shotgun (WGS) entry which is preliminary data.</text>
</comment>
<protein>
    <submittedName>
        <fullName evidence="1">Uncharacterized protein</fullName>
    </submittedName>
</protein>
<sequence length="152" mass="16861">MAERGSKQEFPAFGRLTYDTQYGESWWSGEVTLVAFDKPFPVLVRAKGDGPSQAQIIAFSRIIAGSEDLRRRASKPMADLHREGGLLPGGADARDEAVWNHLVPEQIEMSDERYYRDGRIMGALLFVSTLHDSFVPAIETADGEFVRVLSGT</sequence>
<gene>
    <name evidence="1" type="ORF">GXW71_17435</name>
</gene>
<dbReference type="Proteomes" id="UP001196870">
    <property type="component" value="Unassembled WGS sequence"/>
</dbReference>
<evidence type="ECO:0000313" key="1">
    <source>
        <dbReference type="EMBL" id="MBR0666147.1"/>
    </source>
</evidence>
<proteinExistence type="predicted"/>
<accession>A0ABS5F0S7</accession>
<reference evidence="2" key="1">
    <citation type="journal article" date="2021" name="Syst. Appl. Microbiol.">
        <title>Roseomonas hellenica sp. nov., isolated from roots of wild-growing Alkanna tinctoria.</title>
        <authorList>
            <person name="Rat A."/>
            <person name="Naranjo H.D."/>
            <person name="Lebbe L."/>
            <person name="Cnockaert M."/>
            <person name="Krigas N."/>
            <person name="Grigoriadou K."/>
            <person name="Maloupa E."/>
            <person name="Willems A."/>
        </authorList>
    </citation>
    <scope>NUCLEOTIDE SEQUENCE [LARGE SCALE GENOMIC DNA]</scope>
    <source>
        <strain evidence="2">LMG 31523</strain>
    </source>
</reference>
<organism evidence="1 2">
    <name type="scientific">Plastoroseomonas hellenica</name>
    <dbReference type="NCBI Taxonomy" id="2687306"/>
    <lineage>
        <taxon>Bacteria</taxon>
        <taxon>Pseudomonadati</taxon>
        <taxon>Pseudomonadota</taxon>
        <taxon>Alphaproteobacteria</taxon>
        <taxon>Acetobacterales</taxon>
        <taxon>Acetobacteraceae</taxon>
        <taxon>Plastoroseomonas</taxon>
    </lineage>
</organism>
<dbReference type="EMBL" id="JAAGBB010000020">
    <property type="protein sequence ID" value="MBR0666147.1"/>
    <property type="molecule type" value="Genomic_DNA"/>
</dbReference>
<keyword evidence="2" id="KW-1185">Reference proteome</keyword>
<evidence type="ECO:0000313" key="2">
    <source>
        <dbReference type="Proteomes" id="UP001196870"/>
    </source>
</evidence>